<evidence type="ECO:0000313" key="3">
    <source>
        <dbReference type="EMBL" id="MFC3675369.1"/>
    </source>
</evidence>
<proteinExistence type="predicted"/>
<sequence>MLTADWVRSMRRAARVKLPVWATSQKARSCRRVIFIRLPYENRSRIHLYDTSTALTMPVRMASTRGDAVAGDGMHIAVIGTGIVGACAAAWLQRDGHQVTFIDPREAGEACSFGNAGSLSPSACLPVGMPGMWKKVPKWLLDPEGPLTIRPAHLPAVLPWLVRFLRASTREEVTRIATAMRGLLQPVFEAYEPLLQRAGATGLVRRSGCLYVYSSRQAADQWKWGMDLRRSLGVELRDVDSDELAEMEPDLKGRFRFGHYAPDNGSAADPSALVKALYAQALRDGASHLRQSVTGFDKKGGTVSALRLDNGESLPVDGVVIAAGAWSAALAARVGARVPLESQRGYHVTVASSNLQLGRTVMATEYNMMVNPMAMGLRLAGTVELAGLKEPPRYARAEALLKKGRELFPHLDTSSTSLWMGHRPCLPDSMPVIGRAPRAENAWLGFGHGHVGMCGGASTGREIANLVAGRPPEIDLTPFRPDRFS</sequence>
<dbReference type="Gene3D" id="3.30.9.10">
    <property type="entry name" value="D-Amino Acid Oxidase, subunit A, domain 2"/>
    <property type="match status" value="1"/>
</dbReference>
<dbReference type="Proteomes" id="UP001595711">
    <property type="component" value="Unassembled WGS sequence"/>
</dbReference>
<evidence type="ECO:0000256" key="1">
    <source>
        <dbReference type="ARBA" id="ARBA00023002"/>
    </source>
</evidence>
<keyword evidence="4" id="KW-1185">Reference proteome</keyword>
<dbReference type="SUPFAM" id="SSF51905">
    <property type="entry name" value="FAD/NAD(P)-binding domain"/>
    <property type="match status" value="1"/>
</dbReference>
<dbReference type="PANTHER" id="PTHR13847:SF289">
    <property type="entry name" value="GLYCINE OXIDASE"/>
    <property type="match status" value="1"/>
</dbReference>
<dbReference type="RefSeq" id="WP_379723812.1">
    <property type="nucleotide sequence ID" value="NZ_JBHRYJ010000001.1"/>
</dbReference>
<comment type="caution">
    <text evidence="3">The sequence shown here is derived from an EMBL/GenBank/DDBJ whole genome shotgun (WGS) entry which is preliminary data.</text>
</comment>
<dbReference type="SUPFAM" id="SSF54373">
    <property type="entry name" value="FAD-linked reductases, C-terminal domain"/>
    <property type="match status" value="1"/>
</dbReference>
<dbReference type="EMBL" id="JBHRYJ010000001">
    <property type="protein sequence ID" value="MFC3675369.1"/>
    <property type="molecule type" value="Genomic_DNA"/>
</dbReference>
<name>A0ABV7VD21_9PROT</name>
<evidence type="ECO:0000313" key="4">
    <source>
        <dbReference type="Proteomes" id="UP001595711"/>
    </source>
</evidence>
<evidence type="ECO:0000259" key="2">
    <source>
        <dbReference type="Pfam" id="PF01266"/>
    </source>
</evidence>
<keyword evidence="1" id="KW-0560">Oxidoreductase</keyword>
<organism evidence="3 4">
    <name type="scientific">Ferrovibrio xuzhouensis</name>
    <dbReference type="NCBI Taxonomy" id="1576914"/>
    <lineage>
        <taxon>Bacteria</taxon>
        <taxon>Pseudomonadati</taxon>
        <taxon>Pseudomonadota</taxon>
        <taxon>Alphaproteobacteria</taxon>
        <taxon>Rhodospirillales</taxon>
        <taxon>Rhodospirillaceae</taxon>
        <taxon>Ferrovibrio</taxon>
    </lineage>
</organism>
<protein>
    <submittedName>
        <fullName evidence="3">FAD-dependent oxidoreductase</fullName>
    </submittedName>
</protein>
<dbReference type="InterPro" id="IPR036188">
    <property type="entry name" value="FAD/NAD-bd_sf"/>
</dbReference>
<dbReference type="Pfam" id="PF01266">
    <property type="entry name" value="DAO"/>
    <property type="match status" value="1"/>
</dbReference>
<reference evidence="4" key="1">
    <citation type="journal article" date="2019" name="Int. J. Syst. Evol. Microbiol.">
        <title>The Global Catalogue of Microorganisms (GCM) 10K type strain sequencing project: providing services to taxonomists for standard genome sequencing and annotation.</title>
        <authorList>
            <consortium name="The Broad Institute Genomics Platform"/>
            <consortium name="The Broad Institute Genome Sequencing Center for Infectious Disease"/>
            <person name="Wu L."/>
            <person name="Ma J."/>
        </authorList>
    </citation>
    <scope>NUCLEOTIDE SEQUENCE [LARGE SCALE GENOMIC DNA]</scope>
    <source>
        <strain evidence="4">KCTC 42182</strain>
    </source>
</reference>
<dbReference type="PANTHER" id="PTHR13847">
    <property type="entry name" value="SARCOSINE DEHYDROGENASE-RELATED"/>
    <property type="match status" value="1"/>
</dbReference>
<dbReference type="InterPro" id="IPR006076">
    <property type="entry name" value="FAD-dep_OxRdtase"/>
</dbReference>
<gene>
    <name evidence="3" type="ORF">ACFOOQ_07435</name>
</gene>
<accession>A0ABV7VD21</accession>
<feature type="domain" description="FAD dependent oxidoreductase" evidence="2">
    <location>
        <begin position="76"/>
        <end position="466"/>
    </location>
</feature>
<dbReference type="Gene3D" id="3.50.50.60">
    <property type="entry name" value="FAD/NAD(P)-binding domain"/>
    <property type="match status" value="2"/>
</dbReference>